<proteinExistence type="inferred from homology"/>
<dbReference type="PANTHER" id="PTHR11080:SF2">
    <property type="entry name" value="LD05707P"/>
    <property type="match status" value="1"/>
</dbReference>
<evidence type="ECO:0000256" key="1">
    <source>
        <dbReference type="ARBA" id="ARBA00006336"/>
    </source>
</evidence>
<keyword evidence="3" id="KW-0479">Metal-binding</keyword>
<evidence type="ECO:0000256" key="8">
    <source>
        <dbReference type="SAM" id="MobiDB-lite"/>
    </source>
</evidence>
<keyword evidence="2" id="KW-0662">Pyridine nucleotide biosynthesis</keyword>
<dbReference type="InterPro" id="IPR000868">
    <property type="entry name" value="Isochorismatase-like_dom"/>
</dbReference>
<comment type="caution">
    <text evidence="10">The sequence shown here is derived from an EMBL/GenBank/DDBJ whole genome shotgun (WGS) entry which is preliminary data.</text>
</comment>
<evidence type="ECO:0000256" key="4">
    <source>
        <dbReference type="ARBA" id="ARBA00022801"/>
    </source>
</evidence>
<dbReference type="AlphaFoldDB" id="A0A8K0JJY9"/>
<evidence type="ECO:0000256" key="6">
    <source>
        <dbReference type="ARBA" id="ARBA00039017"/>
    </source>
</evidence>
<evidence type="ECO:0000256" key="5">
    <source>
        <dbReference type="ARBA" id="ARBA00037900"/>
    </source>
</evidence>
<name>A0A8K0JJY9_9TREE</name>
<comment type="pathway">
    <text evidence="5">Cofactor biosynthesis; nicotinate biosynthesis; nicotinate from nicotinamide: step 1/1.</text>
</comment>
<accession>A0A8K0JJY9</accession>
<organism evidence="10 11">
    <name type="scientific">Filobasidium floriforme</name>
    <dbReference type="NCBI Taxonomy" id="5210"/>
    <lineage>
        <taxon>Eukaryota</taxon>
        <taxon>Fungi</taxon>
        <taxon>Dikarya</taxon>
        <taxon>Basidiomycota</taxon>
        <taxon>Agaricomycotina</taxon>
        <taxon>Tremellomycetes</taxon>
        <taxon>Filobasidiales</taxon>
        <taxon>Filobasidiaceae</taxon>
        <taxon>Filobasidium</taxon>
    </lineage>
</organism>
<feature type="compositionally biased region" description="Acidic residues" evidence="8">
    <location>
        <begin position="117"/>
        <end position="127"/>
    </location>
</feature>
<dbReference type="Proteomes" id="UP000812966">
    <property type="component" value="Unassembled WGS sequence"/>
</dbReference>
<dbReference type="PANTHER" id="PTHR11080">
    <property type="entry name" value="PYRAZINAMIDASE/NICOTINAMIDASE"/>
    <property type="match status" value="1"/>
</dbReference>
<protein>
    <recommendedName>
        <fullName evidence="6">nicotinamidase</fullName>
        <ecNumber evidence="6">3.5.1.19</ecNumber>
    </recommendedName>
    <alternativeName>
        <fullName evidence="7">Nicotinamide deamidase</fullName>
    </alternativeName>
</protein>
<dbReference type="EC" id="3.5.1.19" evidence="6"/>
<reference evidence="10" key="1">
    <citation type="submission" date="2020-04" db="EMBL/GenBank/DDBJ databases">
        <title>Analysis of mating type loci in Filobasidium floriforme.</title>
        <authorList>
            <person name="Nowrousian M."/>
        </authorList>
    </citation>
    <scope>NUCLEOTIDE SEQUENCE</scope>
    <source>
        <strain evidence="10">CBS 6242</strain>
    </source>
</reference>
<evidence type="ECO:0000256" key="2">
    <source>
        <dbReference type="ARBA" id="ARBA00022642"/>
    </source>
</evidence>
<evidence type="ECO:0000256" key="7">
    <source>
        <dbReference type="ARBA" id="ARBA00043224"/>
    </source>
</evidence>
<gene>
    <name evidence="10" type="ORF">FFLO_03952</name>
</gene>
<dbReference type="Pfam" id="PF00857">
    <property type="entry name" value="Isochorismatase"/>
    <property type="match status" value="1"/>
</dbReference>
<evidence type="ECO:0000313" key="10">
    <source>
        <dbReference type="EMBL" id="KAG7532013.1"/>
    </source>
</evidence>
<keyword evidence="11" id="KW-1185">Reference proteome</keyword>
<dbReference type="SUPFAM" id="SSF52499">
    <property type="entry name" value="Isochorismatase-like hydrolases"/>
    <property type="match status" value="1"/>
</dbReference>
<dbReference type="GO" id="GO:0019363">
    <property type="term" value="P:pyridine nucleotide biosynthetic process"/>
    <property type="evidence" value="ECO:0007669"/>
    <property type="project" value="UniProtKB-KW"/>
</dbReference>
<dbReference type="GO" id="GO:0046872">
    <property type="term" value="F:metal ion binding"/>
    <property type="evidence" value="ECO:0007669"/>
    <property type="project" value="UniProtKB-KW"/>
</dbReference>
<comment type="similarity">
    <text evidence="1">Belongs to the isochorismatase family.</text>
</comment>
<evidence type="ECO:0000259" key="9">
    <source>
        <dbReference type="Pfam" id="PF00857"/>
    </source>
</evidence>
<feature type="domain" description="Isochorismatase-like" evidence="9">
    <location>
        <begin position="248"/>
        <end position="333"/>
    </location>
</feature>
<evidence type="ECO:0000256" key="3">
    <source>
        <dbReference type="ARBA" id="ARBA00022723"/>
    </source>
</evidence>
<dbReference type="EMBL" id="JABELV010000077">
    <property type="protein sequence ID" value="KAG7532013.1"/>
    <property type="molecule type" value="Genomic_DNA"/>
</dbReference>
<dbReference type="Gene3D" id="3.40.50.850">
    <property type="entry name" value="Isochorismatase-like"/>
    <property type="match status" value="1"/>
</dbReference>
<sequence length="344" mass="37466">MSTSTSSAVAGTALLIIDVQNDFLPPSGSLAVPDGGDVLPIISGLLKEEWMEDVWDIVVASQDWHPHTHISFSSHHKHPHARPFTTVRVPRDVLGEHVDIHQDDENSGSSNDRNGNTEEEDDHEGEDNLGLTDPRRGYKTTQGVDDGQVDLNLWPDHCVKNTRGAEIERDLRTALKPWHRAGKFALVRKGTRSNVEAFSAFSGKVVPVGSPEMDSALGMYMNGRTTTTTVTGTGSADEPEQEQEEEVGEDLAGFLIKLGVKKICVVGLATDFCLIRLPVRSVAQTALAAMNRESSPFNVYLYEPAVRGVGKASSDKALRVCADRGVKVLHTEQELREAFSGMAT</sequence>
<dbReference type="GO" id="GO:0008936">
    <property type="term" value="F:nicotinamidase activity"/>
    <property type="evidence" value="ECO:0007669"/>
    <property type="project" value="UniProtKB-EC"/>
</dbReference>
<feature type="region of interest" description="Disordered" evidence="8">
    <location>
        <begin position="98"/>
        <end position="145"/>
    </location>
</feature>
<keyword evidence="4" id="KW-0378">Hydrolase</keyword>
<dbReference type="InterPro" id="IPR036380">
    <property type="entry name" value="Isochorismatase-like_sf"/>
</dbReference>
<evidence type="ECO:0000313" key="11">
    <source>
        <dbReference type="Proteomes" id="UP000812966"/>
    </source>
</evidence>
<dbReference type="InterPro" id="IPR052347">
    <property type="entry name" value="Isochorismatase_Nicotinamidase"/>
</dbReference>